<dbReference type="PANTHER" id="PTHR12247:SF139">
    <property type="entry name" value="ATHERIN-RELATED"/>
    <property type="match status" value="1"/>
</dbReference>
<reference evidence="4" key="1">
    <citation type="journal article" date="2013" name="Nat. Genet.">
        <title>The draft genomes of soft-shell turtle and green sea turtle yield insights into the development and evolution of the turtle-specific body plan.</title>
        <authorList>
            <person name="Wang Z."/>
            <person name="Pascual-Anaya J."/>
            <person name="Zadissa A."/>
            <person name="Li W."/>
            <person name="Niimura Y."/>
            <person name="Huang Z."/>
            <person name="Li C."/>
            <person name="White S."/>
            <person name="Xiong Z."/>
            <person name="Fang D."/>
            <person name="Wang B."/>
            <person name="Ming Y."/>
            <person name="Chen Y."/>
            <person name="Zheng Y."/>
            <person name="Kuraku S."/>
            <person name="Pignatelli M."/>
            <person name="Herrero J."/>
            <person name="Beal K."/>
            <person name="Nozawa M."/>
            <person name="Li Q."/>
            <person name="Wang J."/>
            <person name="Zhang H."/>
            <person name="Yu L."/>
            <person name="Shigenobu S."/>
            <person name="Wang J."/>
            <person name="Liu J."/>
            <person name="Flicek P."/>
            <person name="Searle S."/>
            <person name="Wang J."/>
            <person name="Kuratani S."/>
            <person name="Yin Y."/>
            <person name="Aken B."/>
            <person name="Zhang G."/>
            <person name="Irie N."/>
        </authorList>
    </citation>
    <scope>NUCLEOTIDE SEQUENCE [LARGE SCALE GENOMIC DNA]</scope>
</reference>
<dbReference type="InterPro" id="IPR001660">
    <property type="entry name" value="SAM"/>
</dbReference>
<dbReference type="GO" id="GO:0005634">
    <property type="term" value="C:nucleus"/>
    <property type="evidence" value="ECO:0007669"/>
    <property type="project" value="TreeGrafter"/>
</dbReference>
<dbReference type="Gene3D" id="1.10.150.50">
    <property type="entry name" value="Transcription Factor, Ets-1"/>
    <property type="match status" value="1"/>
</dbReference>
<evidence type="ECO:0000313" key="4">
    <source>
        <dbReference type="Proteomes" id="UP000031443"/>
    </source>
</evidence>
<organism evidence="3 4">
    <name type="scientific">Chelonia mydas</name>
    <name type="common">Green sea-turtle</name>
    <name type="synonym">Chelonia agassizi</name>
    <dbReference type="NCBI Taxonomy" id="8469"/>
    <lineage>
        <taxon>Eukaryota</taxon>
        <taxon>Metazoa</taxon>
        <taxon>Chordata</taxon>
        <taxon>Craniata</taxon>
        <taxon>Vertebrata</taxon>
        <taxon>Euteleostomi</taxon>
        <taxon>Archelosauria</taxon>
        <taxon>Testudinata</taxon>
        <taxon>Testudines</taxon>
        <taxon>Cryptodira</taxon>
        <taxon>Durocryptodira</taxon>
        <taxon>Americhelydia</taxon>
        <taxon>Chelonioidea</taxon>
        <taxon>Cheloniidae</taxon>
        <taxon>Chelonia</taxon>
    </lineage>
</organism>
<proteinExistence type="predicted"/>
<gene>
    <name evidence="3" type="ORF">UY3_16016</name>
</gene>
<dbReference type="CDD" id="cd09583">
    <property type="entry name" value="SAM_Atherin-like"/>
    <property type="match status" value="1"/>
</dbReference>
<dbReference type="SMART" id="SM00454">
    <property type="entry name" value="SAM"/>
    <property type="match status" value="1"/>
</dbReference>
<feature type="compositionally biased region" description="Basic and acidic residues" evidence="1">
    <location>
        <begin position="53"/>
        <end position="81"/>
    </location>
</feature>
<dbReference type="STRING" id="8469.M7AV65"/>
<evidence type="ECO:0000313" key="3">
    <source>
        <dbReference type="EMBL" id="EMP26890.1"/>
    </source>
</evidence>
<dbReference type="SUPFAM" id="SSF47769">
    <property type="entry name" value="SAM/Pointed domain"/>
    <property type="match status" value="1"/>
</dbReference>
<dbReference type="eggNOG" id="ENOG502S358">
    <property type="taxonomic scope" value="Eukaryota"/>
</dbReference>
<dbReference type="GO" id="GO:0045892">
    <property type="term" value="P:negative regulation of DNA-templated transcription"/>
    <property type="evidence" value="ECO:0007669"/>
    <property type="project" value="TreeGrafter"/>
</dbReference>
<dbReference type="PANTHER" id="PTHR12247">
    <property type="entry name" value="POLYCOMB GROUP PROTEIN"/>
    <property type="match status" value="1"/>
</dbReference>
<protein>
    <submittedName>
        <fullName evidence="3">Atherin</fullName>
    </submittedName>
</protein>
<feature type="compositionally biased region" description="Basic and acidic residues" evidence="1">
    <location>
        <begin position="36"/>
        <end position="45"/>
    </location>
</feature>
<accession>M7AV65</accession>
<dbReference type="GO" id="GO:0003682">
    <property type="term" value="F:chromatin binding"/>
    <property type="evidence" value="ECO:0007669"/>
    <property type="project" value="TreeGrafter"/>
</dbReference>
<evidence type="ECO:0000259" key="2">
    <source>
        <dbReference type="SMART" id="SM00454"/>
    </source>
</evidence>
<feature type="domain" description="SAM" evidence="2">
    <location>
        <begin position="153"/>
        <end position="219"/>
    </location>
</feature>
<dbReference type="Pfam" id="PF00536">
    <property type="entry name" value="SAM_1"/>
    <property type="match status" value="1"/>
</dbReference>
<name>M7AV65_CHEMY</name>
<feature type="region of interest" description="Disordered" evidence="1">
    <location>
        <begin position="1"/>
        <end position="119"/>
    </location>
</feature>
<evidence type="ECO:0000256" key="1">
    <source>
        <dbReference type="SAM" id="MobiDB-lite"/>
    </source>
</evidence>
<keyword evidence="4" id="KW-1185">Reference proteome</keyword>
<dbReference type="Proteomes" id="UP000031443">
    <property type="component" value="Unassembled WGS sequence"/>
</dbReference>
<dbReference type="InterPro" id="IPR013761">
    <property type="entry name" value="SAM/pointed_sf"/>
</dbReference>
<sequence>MSEGSEAPDYEGAGAGAGLESDGKAAPAEQSQMNGDCKDSRRGGKDCPAGGGHTRDLHPPEEHSPDKGSERPHREGSERCHAKACSPGESACQQFGMGKKEGGSYGQPDRAVSPAVAGADPPVPLSPGRPGIQAADGTPFSCVSVKKEKPSDPVEWTVMDVVDYFTEAGFAEQALAFQEQEIDGKSLLLMQRTDVLTGLSIRLGPALKIYEYHIKVLQQSHFEEDEVDSFLG</sequence>
<dbReference type="GO" id="GO:0042393">
    <property type="term" value="F:histone binding"/>
    <property type="evidence" value="ECO:0007669"/>
    <property type="project" value="TreeGrafter"/>
</dbReference>
<dbReference type="EMBL" id="KB575333">
    <property type="protein sequence ID" value="EMP26890.1"/>
    <property type="molecule type" value="Genomic_DNA"/>
</dbReference>
<dbReference type="InterPro" id="IPR050548">
    <property type="entry name" value="PcG_chromatin_remod_factors"/>
</dbReference>
<dbReference type="AlphaFoldDB" id="M7AV65"/>